<proteinExistence type="predicted"/>
<name>A0A8J6E8L8_9EUKA</name>
<sequence>MQSDAQELANELLQVETEAKNITDGIDKSLQFYSQHFATNLGTLSELHLQWEDAVEEMADATLHHIEAAKGAQVAAHSLLASANDMRLFEDKVRRLKAAVIKLDNACAKVISRKRQNDAVVQ</sequence>
<comment type="caution">
    <text evidence="1">The sequence shown here is derived from an EMBL/GenBank/DDBJ whole genome shotgun (WGS) entry which is preliminary data.</text>
</comment>
<organism evidence="1 2">
    <name type="scientific">Carpediemonas membranifera</name>
    <dbReference type="NCBI Taxonomy" id="201153"/>
    <lineage>
        <taxon>Eukaryota</taxon>
        <taxon>Metamonada</taxon>
        <taxon>Carpediemonas-like organisms</taxon>
        <taxon>Carpediemonas</taxon>
    </lineage>
</organism>
<keyword evidence="2" id="KW-1185">Reference proteome</keyword>
<dbReference type="EMBL" id="JAHDYR010000039">
    <property type="protein sequence ID" value="KAG9392095.1"/>
    <property type="molecule type" value="Genomic_DNA"/>
</dbReference>
<dbReference type="AlphaFoldDB" id="A0A8J6E8L8"/>
<protein>
    <submittedName>
        <fullName evidence="1">Uncharacterized protein</fullName>
    </submittedName>
</protein>
<evidence type="ECO:0000313" key="1">
    <source>
        <dbReference type="EMBL" id="KAG9392095.1"/>
    </source>
</evidence>
<gene>
    <name evidence="1" type="ORF">J8273_6687</name>
</gene>
<dbReference type="Proteomes" id="UP000717585">
    <property type="component" value="Unassembled WGS sequence"/>
</dbReference>
<accession>A0A8J6E8L8</accession>
<reference evidence="1" key="1">
    <citation type="submission" date="2021-05" db="EMBL/GenBank/DDBJ databases">
        <title>A free-living protist that lacks canonical eukaryotic 1 DNA replication and segregation systems.</title>
        <authorList>
            <person name="Salas-Leiva D.E."/>
            <person name="Tromer E.C."/>
            <person name="Curtis B.A."/>
            <person name="Jerlstrom-Hultqvist J."/>
            <person name="Kolisko M."/>
            <person name="Yi Z."/>
            <person name="Salas-Leiva J.S."/>
            <person name="Gallot-Lavallee L."/>
            <person name="Kops G.J.P.L."/>
            <person name="Archibald J.M."/>
            <person name="Simpson A.G.B."/>
            <person name="Roger A.J."/>
        </authorList>
    </citation>
    <scope>NUCLEOTIDE SEQUENCE</scope>
    <source>
        <strain evidence="1">BICM</strain>
    </source>
</reference>
<evidence type="ECO:0000313" key="2">
    <source>
        <dbReference type="Proteomes" id="UP000717585"/>
    </source>
</evidence>